<evidence type="ECO:0000313" key="2">
    <source>
        <dbReference type="Proteomes" id="UP000694240"/>
    </source>
</evidence>
<gene>
    <name evidence="1" type="ORF">ISN45_Aa01g031260</name>
</gene>
<sequence>MSDSNMREPKQKTKNKNVKTLAFSPSLPETNINRYHLLDRTPETGIKTKEADIYRFGIVFFEFWHRFRSGMERIKTLAALTLRSDELPPEWEKRSSCAG</sequence>
<evidence type="ECO:0008006" key="3">
    <source>
        <dbReference type="Google" id="ProtNLM"/>
    </source>
</evidence>
<proteinExistence type="predicted"/>
<dbReference type="EMBL" id="JAEFBK010000006">
    <property type="protein sequence ID" value="KAG7594369.1"/>
    <property type="molecule type" value="Genomic_DNA"/>
</dbReference>
<evidence type="ECO:0000313" key="1">
    <source>
        <dbReference type="EMBL" id="KAG7594369.1"/>
    </source>
</evidence>
<reference evidence="1 2" key="1">
    <citation type="submission" date="2020-12" db="EMBL/GenBank/DDBJ databases">
        <title>Concerted genomic and epigenomic changes stabilize Arabidopsis allopolyploids.</title>
        <authorList>
            <person name="Chen Z."/>
        </authorList>
    </citation>
    <scope>NUCLEOTIDE SEQUENCE [LARGE SCALE GENOMIC DNA]</scope>
    <source>
        <strain evidence="1">Allo738</strain>
        <tissue evidence="1">Leaf</tissue>
    </source>
</reference>
<comment type="caution">
    <text evidence="1">The sequence shown here is derived from an EMBL/GenBank/DDBJ whole genome shotgun (WGS) entry which is preliminary data.</text>
</comment>
<dbReference type="AlphaFoldDB" id="A0A8T2C5P2"/>
<name>A0A8T2C5P2_9BRAS</name>
<dbReference type="Proteomes" id="UP000694240">
    <property type="component" value="Chromosome 6"/>
</dbReference>
<protein>
    <recommendedName>
        <fullName evidence="3">Protein kinase domain-containing protein</fullName>
    </recommendedName>
</protein>
<keyword evidence="2" id="KW-1185">Reference proteome</keyword>
<accession>A0A8T2C5P2</accession>
<organism evidence="1 2">
    <name type="scientific">Arabidopsis thaliana x Arabidopsis arenosa</name>
    <dbReference type="NCBI Taxonomy" id="1240361"/>
    <lineage>
        <taxon>Eukaryota</taxon>
        <taxon>Viridiplantae</taxon>
        <taxon>Streptophyta</taxon>
        <taxon>Embryophyta</taxon>
        <taxon>Tracheophyta</taxon>
        <taxon>Spermatophyta</taxon>
        <taxon>Magnoliopsida</taxon>
        <taxon>eudicotyledons</taxon>
        <taxon>Gunneridae</taxon>
        <taxon>Pentapetalae</taxon>
        <taxon>rosids</taxon>
        <taxon>malvids</taxon>
        <taxon>Brassicales</taxon>
        <taxon>Brassicaceae</taxon>
        <taxon>Camelineae</taxon>
        <taxon>Arabidopsis</taxon>
    </lineage>
</organism>